<keyword evidence="2 5" id="KW-0812">Transmembrane</keyword>
<feature type="transmembrane region" description="Helical" evidence="5">
    <location>
        <begin position="103"/>
        <end position="123"/>
    </location>
</feature>
<dbReference type="PANTHER" id="PTHR43483:SF3">
    <property type="entry name" value="MEMBRANE TRANSPORTER PROTEIN HI_0806-RELATED"/>
    <property type="match status" value="1"/>
</dbReference>
<evidence type="ECO:0000256" key="3">
    <source>
        <dbReference type="ARBA" id="ARBA00022989"/>
    </source>
</evidence>
<evidence type="ECO:0000256" key="4">
    <source>
        <dbReference type="ARBA" id="ARBA00023136"/>
    </source>
</evidence>
<dbReference type="InterPro" id="IPR002781">
    <property type="entry name" value="TM_pro_TauE-like"/>
</dbReference>
<evidence type="ECO:0000313" key="7">
    <source>
        <dbReference type="Proteomes" id="UP000008963"/>
    </source>
</evidence>
<dbReference type="AlphaFoldDB" id="E1WX71"/>
<sequence length="262" mass="28309">MTYLIYLFLGVFAGTLSGLFGIGGGLVIVPTLLFCFKYLGFSPEIAIHMAIGTSLSIIVVTATNSVYGHQKRKGIDWQVFKKIFFPLVIGTYFGGMISSKLSASFLEIVFSVYVVLVSIKMFLDVKVDKVQKETSLILYSFVGALIGFKSAILGIGGGTISIPFLSWRGFSMKKAVGVSAALGLPISIVGSISYIVSGLKVQGLPEHSLGYIYLPAFIGVIITSSFFAHIGAKLSHRLPQQKMKKGFAIFLSIVAIKMIFFS</sequence>
<proteinExistence type="inferred from homology"/>
<accession>E1WX71</accession>
<feature type="transmembrane region" description="Helical" evidence="5">
    <location>
        <begin position="45"/>
        <end position="67"/>
    </location>
</feature>
<dbReference type="RefSeq" id="WP_014243557.1">
    <property type="nucleotide sequence ID" value="NC_016620.1"/>
</dbReference>
<dbReference type="KEGG" id="bmx:BMS_0881"/>
<dbReference type="GO" id="GO:0005886">
    <property type="term" value="C:plasma membrane"/>
    <property type="evidence" value="ECO:0007669"/>
    <property type="project" value="UniProtKB-SubCell"/>
</dbReference>
<dbReference type="OrthoDB" id="457670at2"/>
<dbReference type="Pfam" id="PF01925">
    <property type="entry name" value="TauE"/>
    <property type="match status" value="1"/>
</dbReference>
<dbReference type="PATRIC" id="fig|862908.3.peg.839"/>
<dbReference type="EMBL" id="FQ312005">
    <property type="protein sequence ID" value="CBW25772.1"/>
    <property type="molecule type" value="Genomic_DNA"/>
</dbReference>
<protein>
    <recommendedName>
        <fullName evidence="5">Probable membrane transporter protein</fullName>
    </recommendedName>
</protein>
<keyword evidence="5" id="KW-1003">Cell membrane</keyword>
<keyword evidence="4 5" id="KW-0472">Membrane</keyword>
<reference evidence="7" key="1">
    <citation type="journal article" date="2013" name="ISME J.">
        <title>A small predatory core genome in the divergent marine Bacteriovorax marinus SJ and the terrestrial Bdellovibrio bacteriovorus.</title>
        <authorList>
            <person name="Crossman L.C."/>
            <person name="Chen H."/>
            <person name="Cerdeno-Tarraga A.M."/>
            <person name="Brooks K."/>
            <person name="Quail M.A."/>
            <person name="Pineiro S.A."/>
            <person name="Hobley L."/>
            <person name="Sockett R.E."/>
            <person name="Bentley S.D."/>
            <person name="Parkhill J."/>
            <person name="Williams H.N."/>
            <person name="Stine O.C."/>
        </authorList>
    </citation>
    <scope>NUCLEOTIDE SEQUENCE [LARGE SCALE GENOMIC DNA]</scope>
    <source>
        <strain evidence="7">ATCC BAA-682 / DSM 15412 / SJ</strain>
    </source>
</reference>
<feature type="transmembrane region" description="Helical" evidence="5">
    <location>
        <begin position="211"/>
        <end position="231"/>
    </location>
</feature>
<feature type="transmembrane region" description="Helical" evidence="5">
    <location>
        <begin position="243"/>
        <end position="261"/>
    </location>
</feature>
<dbReference type="eggNOG" id="COG0730">
    <property type="taxonomic scope" value="Bacteria"/>
</dbReference>
<comment type="subcellular location">
    <subcellularLocation>
        <location evidence="5">Cell membrane</location>
        <topology evidence="5">Multi-pass membrane protein</topology>
    </subcellularLocation>
    <subcellularLocation>
        <location evidence="1">Membrane</location>
        <topology evidence="1">Multi-pass membrane protein</topology>
    </subcellularLocation>
</comment>
<evidence type="ECO:0000256" key="5">
    <source>
        <dbReference type="RuleBase" id="RU363041"/>
    </source>
</evidence>
<feature type="transmembrane region" description="Helical" evidence="5">
    <location>
        <begin position="175"/>
        <end position="199"/>
    </location>
</feature>
<comment type="similarity">
    <text evidence="5">Belongs to the 4-toluene sulfonate uptake permease (TSUP) (TC 2.A.102) family.</text>
</comment>
<organism evidence="6 7">
    <name type="scientific">Halobacteriovorax marinus (strain ATCC BAA-682 / DSM 15412 / SJ)</name>
    <name type="common">Bacteriovorax marinus</name>
    <dbReference type="NCBI Taxonomy" id="862908"/>
    <lineage>
        <taxon>Bacteria</taxon>
        <taxon>Pseudomonadati</taxon>
        <taxon>Bdellovibrionota</taxon>
        <taxon>Bacteriovoracia</taxon>
        <taxon>Bacteriovoracales</taxon>
        <taxon>Halobacteriovoraceae</taxon>
        <taxon>Halobacteriovorax</taxon>
    </lineage>
</organism>
<keyword evidence="3 5" id="KW-1133">Transmembrane helix</keyword>
<feature type="transmembrane region" description="Helical" evidence="5">
    <location>
        <begin position="7"/>
        <end position="33"/>
    </location>
</feature>
<dbReference type="Proteomes" id="UP000008963">
    <property type="component" value="Chromosome"/>
</dbReference>
<evidence type="ECO:0000256" key="1">
    <source>
        <dbReference type="ARBA" id="ARBA00004141"/>
    </source>
</evidence>
<name>E1WX71_HALMS</name>
<gene>
    <name evidence="6" type="ordered locus">BMS_0881</name>
</gene>
<evidence type="ECO:0000313" key="6">
    <source>
        <dbReference type="EMBL" id="CBW25772.1"/>
    </source>
</evidence>
<feature type="transmembrane region" description="Helical" evidence="5">
    <location>
        <begin position="135"/>
        <end position="155"/>
    </location>
</feature>
<evidence type="ECO:0000256" key="2">
    <source>
        <dbReference type="ARBA" id="ARBA00022692"/>
    </source>
</evidence>
<feature type="transmembrane region" description="Helical" evidence="5">
    <location>
        <begin position="79"/>
        <end position="97"/>
    </location>
</feature>
<dbReference type="STRING" id="862908.BMS_0881"/>
<dbReference type="PANTHER" id="PTHR43483">
    <property type="entry name" value="MEMBRANE TRANSPORTER PROTEIN HI_0806-RELATED"/>
    <property type="match status" value="1"/>
</dbReference>
<keyword evidence="7" id="KW-1185">Reference proteome</keyword>
<dbReference type="HOGENOM" id="CLU_045498_6_0_7"/>